<proteinExistence type="predicted"/>
<dbReference type="InterPro" id="IPR006680">
    <property type="entry name" value="Amidohydro-rel"/>
</dbReference>
<name>A0A8T5GEX7_9ARCH</name>
<dbReference type="GO" id="GO:0005737">
    <property type="term" value="C:cytoplasm"/>
    <property type="evidence" value="ECO:0007669"/>
    <property type="project" value="TreeGrafter"/>
</dbReference>
<evidence type="ECO:0000259" key="3">
    <source>
        <dbReference type="Pfam" id="PF01979"/>
    </source>
</evidence>
<feature type="non-terminal residue" evidence="4">
    <location>
        <position position="294"/>
    </location>
</feature>
<dbReference type="Proteomes" id="UP000722459">
    <property type="component" value="Unassembled WGS sequence"/>
</dbReference>
<evidence type="ECO:0000256" key="2">
    <source>
        <dbReference type="ARBA" id="ARBA00022801"/>
    </source>
</evidence>
<dbReference type="PROSITE" id="PS00483">
    <property type="entry name" value="DIHYDROOROTASE_2"/>
    <property type="match status" value="1"/>
</dbReference>
<gene>
    <name evidence="4" type="ORF">HON47_02310</name>
</gene>
<dbReference type="GO" id="GO:0006145">
    <property type="term" value="P:purine nucleobase catabolic process"/>
    <property type="evidence" value="ECO:0007669"/>
    <property type="project" value="TreeGrafter"/>
</dbReference>
<dbReference type="Pfam" id="PF01979">
    <property type="entry name" value="Amidohydro_1"/>
    <property type="match status" value="1"/>
</dbReference>
<dbReference type="GO" id="GO:0004038">
    <property type="term" value="F:allantoinase activity"/>
    <property type="evidence" value="ECO:0007669"/>
    <property type="project" value="TreeGrafter"/>
</dbReference>
<dbReference type="EMBL" id="JABJNZ010000031">
    <property type="protein sequence ID" value="MBT4870380.1"/>
    <property type="molecule type" value="Genomic_DNA"/>
</dbReference>
<dbReference type="InterPro" id="IPR050138">
    <property type="entry name" value="DHOase/Allantoinase_Hydrolase"/>
</dbReference>
<dbReference type="PANTHER" id="PTHR43668">
    <property type="entry name" value="ALLANTOINASE"/>
    <property type="match status" value="1"/>
</dbReference>
<dbReference type="InterPro" id="IPR002195">
    <property type="entry name" value="Dihydroorotase_CS"/>
</dbReference>
<dbReference type="SUPFAM" id="SSF51556">
    <property type="entry name" value="Metallo-dependent hydrolases"/>
    <property type="match status" value="1"/>
</dbReference>
<comment type="caution">
    <text evidence="4">The sequence shown here is derived from an EMBL/GenBank/DDBJ whole genome shotgun (WGS) entry which is preliminary data.</text>
</comment>
<dbReference type="PANTHER" id="PTHR43668:SF2">
    <property type="entry name" value="ALLANTOINASE"/>
    <property type="match status" value="1"/>
</dbReference>
<dbReference type="InterPro" id="IPR032466">
    <property type="entry name" value="Metal_Hydrolase"/>
</dbReference>
<dbReference type="AlphaFoldDB" id="A0A8T5GEX7"/>
<accession>A0A8T5GEX7</accession>
<reference evidence="4" key="1">
    <citation type="journal article" date="2021" name="ISME J.">
        <title>Mercury methylation by metabolically versatile and cosmopolitan marine bacteria.</title>
        <authorList>
            <person name="Lin H."/>
            <person name="Ascher D.B."/>
            <person name="Myung Y."/>
            <person name="Lamborg C.H."/>
            <person name="Hallam S.J."/>
            <person name="Gionfriddo C.M."/>
            <person name="Holt K.E."/>
            <person name="Moreau J.W."/>
        </authorList>
    </citation>
    <scope>NUCLEOTIDE SEQUENCE</scope>
    <source>
        <strain evidence="4">SI075_bin30</strain>
    </source>
</reference>
<organism evidence="4 5">
    <name type="scientific">Candidatus Iainarchaeum sp</name>
    <dbReference type="NCBI Taxonomy" id="3101447"/>
    <lineage>
        <taxon>Archaea</taxon>
        <taxon>Candidatus Iainarchaeota</taxon>
        <taxon>Candidatus Iainarchaeia</taxon>
        <taxon>Candidatus Iainarchaeales</taxon>
        <taxon>Candidatus Iainarchaeaceae</taxon>
        <taxon>Candidatus Iainarchaeum</taxon>
    </lineage>
</organism>
<evidence type="ECO:0000313" key="5">
    <source>
        <dbReference type="Proteomes" id="UP000722459"/>
    </source>
</evidence>
<keyword evidence="2" id="KW-0378">Hydrolase</keyword>
<dbReference type="GO" id="GO:0046872">
    <property type="term" value="F:metal ion binding"/>
    <property type="evidence" value="ECO:0007669"/>
    <property type="project" value="UniProtKB-KW"/>
</dbReference>
<sequence>MRIDTHVHFRDGDQSYKETIKHGLMIAKEQGVEYVFDMPNTLEPILRKEDVEKRLELVPESEKGRYFLYIGATINEDQLKEAVSLVNEKKEVIGIKMFAGKSTGDLQILSEEEQKKVYQILTDNNYTGVISIHCEKEAFMTDTFDPSDPITHATSRPKEAEIESVKDQIRFVKETNFKGTLNICHVSCAESVELVNEAKKEIKITCEVTPHHGMWDYSKLEENNGLLYKMNPPLRSKEDVQALQECIKLGKIDFIGTDHAPHTIGEKLYGPYPSGCPSLYTYKLFVCEFLPSIG</sequence>
<dbReference type="Gene3D" id="3.20.20.140">
    <property type="entry name" value="Metal-dependent hydrolases"/>
    <property type="match status" value="1"/>
</dbReference>
<evidence type="ECO:0000256" key="1">
    <source>
        <dbReference type="ARBA" id="ARBA00022723"/>
    </source>
</evidence>
<feature type="domain" description="Amidohydrolase-related" evidence="3">
    <location>
        <begin position="3"/>
        <end position="260"/>
    </location>
</feature>
<protein>
    <submittedName>
        <fullName evidence="4">Amidohydrolase family protein</fullName>
    </submittedName>
</protein>
<evidence type="ECO:0000313" key="4">
    <source>
        <dbReference type="EMBL" id="MBT4870380.1"/>
    </source>
</evidence>
<keyword evidence="1" id="KW-0479">Metal-binding</keyword>